<gene>
    <name evidence="2" type="ORF">COY52_08290</name>
</gene>
<dbReference type="GO" id="GO:0004386">
    <property type="term" value="F:helicase activity"/>
    <property type="evidence" value="ECO:0007669"/>
    <property type="project" value="UniProtKB-KW"/>
</dbReference>
<proteinExistence type="predicted"/>
<evidence type="ECO:0000313" key="3">
    <source>
        <dbReference type="Proteomes" id="UP000229307"/>
    </source>
</evidence>
<dbReference type="InterPro" id="IPR036388">
    <property type="entry name" value="WH-like_DNA-bd_sf"/>
</dbReference>
<dbReference type="Gene3D" id="3.30.565.60">
    <property type="match status" value="1"/>
</dbReference>
<dbReference type="Proteomes" id="UP000229307">
    <property type="component" value="Unassembled WGS sequence"/>
</dbReference>
<dbReference type="Pfam" id="PF13749">
    <property type="entry name" value="HATPase_c_4"/>
    <property type="match status" value="1"/>
</dbReference>
<sequence>MSGKKLRLFVSSVQKELENERLTVLALVTTDPFLLANCEAILYEYAPASPEKSAEECLAILDSCDVCLSIVGKEYGSYSGSLSITHQEYRRSKKQGKPILIFVKGASDAGRDEDTQKWMKEIRADNFKYKRFGNILELQRETRAALLKLLKDRYGIIPSSDEEKIAEQTIDAVSPFETQAIKRLKWQNMDHALAKRLVARALQKDENNLSREMVLENMMVRGLIWFDPETNEHYGTAAGIVLLGNDPSAVFPQIRFLADAYRAVVPDGNPTDQEDIRGPAPTSIERALAFIDRNTRHPMRVVNLERLHLDEYPVEALREALVNAVAHRNYEDAGRKTMVEVFPDRIVISSPGLPPKPLTLQKLRSGRYKPCSRNPILAQSLSYFHRIEERGSGFRRMRDQMIDHGLEDFLLGEDTGYFQVTFKGPGNNISRLRIPETAKKKTVAPSIEEKLNKREKRIVTQVLKEGFATSGWCRKRFNIAYDTAQRDLSELVEFGILEQVGRGRSTKYVIKSK</sequence>
<dbReference type="PANTHER" id="PTHR30595">
    <property type="entry name" value="GLPR-RELATED TRANSCRIPTIONAL REPRESSOR"/>
    <property type="match status" value="1"/>
</dbReference>
<dbReference type="PANTHER" id="PTHR30595:SF6">
    <property type="entry name" value="SCHLAFEN ALBA-2 DOMAIN-CONTAINING PROTEIN"/>
    <property type="match status" value="1"/>
</dbReference>
<name>A0A2M7S8Y9_9BACT</name>
<keyword evidence="2" id="KW-0547">Nucleotide-binding</keyword>
<evidence type="ECO:0000259" key="1">
    <source>
        <dbReference type="Pfam" id="PF13271"/>
    </source>
</evidence>
<feature type="domain" description="DUF4062" evidence="1">
    <location>
        <begin position="7"/>
        <end position="91"/>
    </location>
</feature>
<dbReference type="EMBL" id="PFMR01000219">
    <property type="protein sequence ID" value="PIZ16005.1"/>
    <property type="molecule type" value="Genomic_DNA"/>
</dbReference>
<keyword evidence="2" id="KW-0378">Hydrolase</keyword>
<dbReference type="Gene3D" id="1.10.10.10">
    <property type="entry name" value="Winged helix-like DNA-binding domain superfamily/Winged helix DNA-binding domain"/>
    <property type="match status" value="1"/>
</dbReference>
<dbReference type="InterPro" id="IPR025139">
    <property type="entry name" value="DUF4062"/>
</dbReference>
<protein>
    <submittedName>
        <fullName evidence="2">ATP-dependent DNA helicase</fullName>
    </submittedName>
</protein>
<dbReference type="AlphaFoldDB" id="A0A2M7S8Y9"/>
<comment type="caution">
    <text evidence="2">The sequence shown here is derived from an EMBL/GenBank/DDBJ whole genome shotgun (WGS) entry which is preliminary data.</text>
</comment>
<dbReference type="Pfam" id="PF13271">
    <property type="entry name" value="DUF4062"/>
    <property type="match status" value="1"/>
</dbReference>
<evidence type="ECO:0000313" key="2">
    <source>
        <dbReference type="EMBL" id="PIZ16005.1"/>
    </source>
</evidence>
<organism evidence="2 3">
    <name type="scientific">Candidatus Desantisbacteria bacterium CG_4_10_14_0_8_um_filter_48_22</name>
    <dbReference type="NCBI Taxonomy" id="1974543"/>
    <lineage>
        <taxon>Bacteria</taxon>
        <taxon>Candidatus Desantisiibacteriota</taxon>
    </lineage>
</organism>
<accession>A0A2M7S8Y9</accession>
<dbReference type="InterPro" id="IPR038475">
    <property type="entry name" value="RecG_C_sf"/>
</dbReference>
<reference evidence="3" key="1">
    <citation type="submission" date="2017-09" db="EMBL/GenBank/DDBJ databases">
        <title>Depth-based differentiation of microbial function through sediment-hosted aquifers and enrichment of novel symbionts in the deep terrestrial subsurface.</title>
        <authorList>
            <person name="Probst A.J."/>
            <person name="Ladd B."/>
            <person name="Jarett J.K."/>
            <person name="Geller-Mcgrath D.E."/>
            <person name="Sieber C.M.K."/>
            <person name="Emerson J.B."/>
            <person name="Anantharaman K."/>
            <person name="Thomas B.C."/>
            <person name="Malmstrom R."/>
            <person name="Stieglmeier M."/>
            <person name="Klingl A."/>
            <person name="Woyke T."/>
            <person name="Ryan C.M."/>
            <person name="Banfield J.F."/>
        </authorList>
    </citation>
    <scope>NUCLEOTIDE SEQUENCE [LARGE SCALE GENOMIC DNA]</scope>
</reference>
<keyword evidence="2" id="KW-0067">ATP-binding</keyword>
<keyword evidence="2" id="KW-0347">Helicase</keyword>